<dbReference type="SMART" id="SM01035">
    <property type="entry name" value="BOP1NT"/>
    <property type="match status" value="1"/>
</dbReference>
<comment type="function">
    <text evidence="6">Required for maturation of ribosomal RNAs and formation of the large ribosomal subunit.</text>
</comment>
<accession>A0AAD8AGW0</accession>
<keyword evidence="2 6" id="KW-0698">rRNA processing</keyword>
<dbReference type="Pfam" id="PF08145">
    <property type="entry name" value="BOP1NT"/>
    <property type="match status" value="1"/>
</dbReference>
<dbReference type="SUPFAM" id="SSF50978">
    <property type="entry name" value="WD40 repeat-like"/>
    <property type="match status" value="1"/>
</dbReference>
<dbReference type="InterPro" id="IPR001680">
    <property type="entry name" value="WD40_rpt"/>
</dbReference>
<protein>
    <recommendedName>
        <fullName evidence="6">Ribosome biogenesis protein BOP1 homolog</fullName>
    </recommendedName>
</protein>
<dbReference type="InterPro" id="IPR019775">
    <property type="entry name" value="WD40_repeat_CS"/>
</dbReference>
<evidence type="ECO:0000256" key="8">
    <source>
        <dbReference type="SAM" id="MobiDB-lite"/>
    </source>
</evidence>
<dbReference type="InterPro" id="IPR028598">
    <property type="entry name" value="BOP1/Erb1"/>
</dbReference>
<dbReference type="Proteomes" id="UP001233999">
    <property type="component" value="Unassembled WGS sequence"/>
</dbReference>
<evidence type="ECO:0000256" key="4">
    <source>
        <dbReference type="ARBA" id="ARBA00022737"/>
    </source>
</evidence>
<dbReference type="GO" id="GO:0005654">
    <property type="term" value="C:nucleoplasm"/>
    <property type="evidence" value="ECO:0007669"/>
    <property type="project" value="UniProtKB-SubCell"/>
</dbReference>
<gene>
    <name evidence="10" type="ORF">L9F63_011273</name>
</gene>
<reference evidence="10" key="2">
    <citation type="submission" date="2023-05" db="EMBL/GenBank/DDBJ databases">
        <authorList>
            <person name="Fouks B."/>
        </authorList>
    </citation>
    <scope>NUCLEOTIDE SEQUENCE</scope>
    <source>
        <strain evidence="10">Stay&amp;Tobe</strain>
        <tissue evidence="10">Testes</tissue>
    </source>
</reference>
<dbReference type="InterPro" id="IPR015943">
    <property type="entry name" value="WD40/YVTN_repeat-like_dom_sf"/>
</dbReference>
<feature type="domain" description="BOP1 N-terminal" evidence="9">
    <location>
        <begin position="247"/>
        <end position="508"/>
    </location>
</feature>
<evidence type="ECO:0000256" key="3">
    <source>
        <dbReference type="ARBA" id="ARBA00022574"/>
    </source>
</evidence>
<dbReference type="PANTHER" id="PTHR17605:SF0">
    <property type="entry name" value="RIBOSOME BIOGENESIS PROTEIN BOP1"/>
    <property type="match status" value="1"/>
</dbReference>
<dbReference type="EMBL" id="JASPKZ010001581">
    <property type="protein sequence ID" value="KAJ9597872.1"/>
    <property type="molecule type" value="Genomic_DNA"/>
</dbReference>
<dbReference type="GO" id="GO:0070545">
    <property type="term" value="C:PeBoW complex"/>
    <property type="evidence" value="ECO:0007669"/>
    <property type="project" value="TreeGrafter"/>
</dbReference>
<evidence type="ECO:0000256" key="6">
    <source>
        <dbReference type="HAMAP-Rule" id="MF_03027"/>
    </source>
</evidence>
<dbReference type="PROSITE" id="PS50082">
    <property type="entry name" value="WD_REPEATS_2"/>
    <property type="match status" value="1"/>
</dbReference>
<feature type="compositionally biased region" description="Acidic residues" evidence="8">
    <location>
        <begin position="45"/>
        <end position="109"/>
    </location>
</feature>
<dbReference type="AlphaFoldDB" id="A0AAD8AGW0"/>
<feature type="compositionally biased region" description="Acidic residues" evidence="8">
    <location>
        <begin position="137"/>
        <end position="148"/>
    </location>
</feature>
<keyword evidence="3 7" id="KW-0853">WD repeat</keyword>
<comment type="similarity">
    <text evidence="6">Belongs to the WD repeat BOP1/ERB1 family.</text>
</comment>
<keyword evidence="5 6" id="KW-0539">Nucleus</keyword>
<reference evidence="10" key="1">
    <citation type="journal article" date="2023" name="IScience">
        <title>Live-bearing cockroach genome reveals convergent evolutionary mechanisms linked to viviparity in insects and beyond.</title>
        <authorList>
            <person name="Fouks B."/>
            <person name="Harrison M.C."/>
            <person name="Mikhailova A.A."/>
            <person name="Marchal E."/>
            <person name="English S."/>
            <person name="Carruthers M."/>
            <person name="Jennings E.C."/>
            <person name="Chiamaka E.L."/>
            <person name="Frigard R.A."/>
            <person name="Pippel M."/>
            <person name="Attardo G.M."/>
            <person name="Benoit J.B."/>
            <person name="Bornberg-Bauer E."/>
            <person name="Tobe S.S."/>
        </authorList>
    </citation>
    <scope>NUCLEOTIDE SEQUENCE</scope>
    <source>
        <strain evidence="10">Stay&amp;Tobe</strain>
    </source>
</reference>
<name>A0AAD8AGW0_DIPPU</name>
<keyword evidence="1 6" id="KW-0690">Ribosome biogenesis</keyword>
<dbReference type="GO" id="GO:0000463">
    <property type="term" value="P:maturation of LSU-rRNA from tricistronic rRNA transcript (SSU-rRNA, 5.8S rRNA, LSU-rRNA)"/>
    <property type="evidence" value="ECO:0007669"/>
    <property type="project" value="UniProtKB-UniRule"/>
</dbReference>
<evidence type="ECO:0000256" key="5">
    <source>
        <dbReference type="ARBA" id="ARBA00023242"/>
    </source>
</evidence>
<dbReference type="HAMAP" id="MF_03027">
    <property type="entry name" value="BOP1"/>
    <property type="match status" value="1"/>
</dbReference>
<dbReference type="GO" id="GO:0000466">
    <property type="term" value="P:maturation of 5.8S rRNA from tricistronic rRNA transcript (SSU-rRNA, 5.8S rRNA, LSU-rRNA)"/>
    <property type="evidence" value="ECO:0007669"/>
    <property type="project" value="UniProtKB-UniRule"/>
</dbReference>
<feature type="repeat" description="WD" evidence="7">
    <location>
        <begin position="515"/>
        <end position="556"/>
    </location>
</feature>
<comment type="caution">
    <text evidence="10">The sequence shown here is derived from an EMBL/GenBank/DDBJ whole genome shotgun (WGS) entry which is preliminary data.</text>
</comment>
<dbReference type="Gene3D" id="2.130.10.10">
    <property type="entry name" value="YVTN repeat-like/Quinoprotein amine dehydrogenase"/>
    <property type="match status" value="2"/>
</dbReference>
<evidence type="ECO:0000256" key="2">
    <source>
        <dbReference type="ARBA" id="ARBA00022552"/>
    </source>
</evidence>
<feature type="compositionally biased region" description="Basic residues" evidence="8">
    <location>
        <begin position="177"/>
        <end position="191"/>
    </location>
</feature>
<feature type="compositionally biased region" description="Acidic residues" evidence="8">
    <location>
        <begin position="23"/>
        <end position="38"/>
    </location>
</feature>
<evidence type="ECO:0000313" key="11">
    <source>
        <dbReference type="Proteomes" id="UP001233999"/>
    </source>
</evidence>
<dbReference type="GO" id="GO:0030687">
    <property type="term" value="C:preribosome, large subunit precursor"/>
    <property type="evidence" value="ECO:0007669"/>
    <property type="project" value="UniProtKB-UniRule"/>
</dbReference>
<dbReference type="Pfam" id="PF00400">
    <property type="entry name" value="WD40"/>
    <property type="match status" value="4"/>
</dbReference>
<evidence type="ECO:0000259" key="9">
    <source>
        <dbReference type="SMART" id="SM01035"/>
    </source>
</evidence>
<feature type="compositionally biased region" description="Basic and acidic residues" evidence="8">
    <location>
        <begin position="166"/>
        <end position="176"/>
    </location>
</feature>
<keyword evidence="4" id="KW-0677">Repeat</keyword>
<comment type="subcellular location">
    <subcellularLocation>
        <location evidence="6">Nucleus</location>
        <location evidence="6">Nucleolus</location>
    </subcellularLocation>
    <subcellularLocation>
        <location evidence="6">Nucleus</location>
        <location evidence="6">Nucleoplasm</location>
    </subcellularLocation>
</comment>
<dbReference type="PROSITE" id="PS00678">
    <property type="entry name" value="WD_REPEATS_1"/>
    <property type="match status" value="1"/>
</dbReference>
<dbReference type="PANTHER" id="PTHR17605">
    <property type="entry name" value="RIBOSOME BIOGENESIS PROTEIN BOP1 BLOCK OF PROLIFERATION 1 PROTEIN"/>
    <property type="match status" value="1"/>
</dbReference>
<dbReference type="GO" id="GO:0043021">
    <property type="term" value="F:ribonucleoprotein complex binding"/>
    <property type="evidence" value="ECO:0007669"/>
    <property type="project" value="UniProtKB-UniRule"/>
</dbReference>
<dbReference type="PROSITE" id="PS50294">
    <property type="entry name" value="WD_REPEATS_REGION"/>
    <property type="match status" value="1"/>
</dbReference>
<dbReference type="SMART" id="SM00320">
    <property type="entry name" value="WD40"/>
    <property type="match status" value="5"/>
</dbReference>
<evidence type="ECO:0000313" key="10">
    <source>
        <dbReference type="EMBL" id="KAJ9597872.1"/>
    </source>
</evidence>
<evidence type="ECO:0000256" key="1">
    <source>
        <dbReference type="ARBA" id="ARBA00022517"/>
    </source>
</evidence>
<sequence length="826" mass="94986">MASSSVGVKRTIISRKRNQAEAIESEEEDSDINQEEDFLTSITNEDADSTDAEDDDDVDSSDEEDDEVVYETDDGGGGKEEEEDDDENDDSEEEETGGSDEDGSSEDGDVLSLEPDTKASENSENEDDSDSKFSEYGSEESNDDESEKENDKNKESDSGNSEDMEGSGKDNREQNKLKNKKPAKHKTHKQNKSSSKIVEETNKKNLIQNNIKANNMEIRQQVDEYKSDSSDEEDIRNTVGNIPMNWYDDYKHLGYDWEGKRILKPAKDDELDNFLKRMEDPNFWRTVKDPQTGQDVVLCDKDVEIIQRLQSQKIPDSDFDDAAPWIEWFTSEVMQTPIVRVPDHKRSFLPSKLEAKKVAKMVHAIKMGWMKPREEKKKSYEPNFYMLWQTDEGVEHMRRIHNHIPAPKRNLPGHAESYNPPSEYLFDKKELKEWNKLSSTPYKRKLHFLPQKYSSLRVVPAYDRFIIERFQRCLDLYLCPRARKMRLTIEPEDLLPQLPSPKDLQPFPNRLNTVYEGHTDMVRSIAVEPKGQYLVSGSDDLTVKVWEISTGRCVRTIPVGGIVRSISWCPSQKLSLIAVAADRKVLLINPGVDDLLICSRTDSMLDEAPKQDFEVPERVKAAVQWEQAEGDNWKNGIRIIVNHFKEVKQVTWHGIGDYFATECLKVRTDRPFFFVATQKNIRVYDLTKQEMVKKLYSNSKWISSMAIHPGGDNLLVGTYDRKMLWFDLDLSTKPYQTLRLHGFAVRGVAYHKQYPLFASGSDDRSLVVCHGMVYSDLLQNPLIVPLKRLSEHEQYNDFGIFDVAFHPTQPWVFSSGADKTIRLYIA</sequence>
<dbReference type="InterPro" id="IPR012953">
    <property type="entry name" value="BOP1_N_dom"/>
</dbReference>
<organism evidence="10 11">
    <name type="scientific">Diploptera punctata</name>
    <name type="common">Pacific beetle cockroach</name>
    <dbReference type="NCBI Taxonomy" id="6984"/>
    <lineage>
        <taxon>Eukaryota</taxon>
        <taxon>Metazoa</taxon>
        <taxon>Ecdysozoa</taxon>
        <taxon>Arthropoda</taxon>
        <taxon>Hexapoda</taxon>
        <taxon>Insecta</taxon>
        <taxon>Pterygota</taxon>
        <taxon>Neoptera</taxon>
        <taxon>Polyneoptera</taxon>
        <taxon>Dictyoptera</taxon>
        <taxon>Blattodea</taxon>
        <taxon>Blaberoidea</taxon>
        <taxon>Blaberidae</taxon>
        <taxon>Diplopterinae</taxon>
        <taxon>Diploptera</taxon>
    </lineage>
</organism>
<dbReference type="InterPro" id="IPR036322">
    <property type="entry name" value="WD40_repeat_dom_sf"/>
</dbReference>
<proteinExistence type="inferred from homology"/>
<feature type="region of interest" description="Disordered" evidence="8">
    <location>
        <begin position="1"/>
        <end position="197"/>
    </location>
</feature>
<keyword evidence="11" id="KW-1185">Reference proteome</keyword>
<evidence type="ECO:0000256" key="7">
    <source>
        <dbReference type="PROSITE-ProRule" id="PRU00221"/>
    </source>
</evidence>